<keyword evidence="2" id="KW-1185">Reference proteome</keyword>
<accession>A0A010YQB0</accession>
<dbReference type="RefSeq" id="WP_035852138.1">
    <property type="nucleotide sequence ID" value="NZ_KK073874.1"/>
</dbReference>
<dbReference type="AlphaFoldDB" id="A0A010YQB0"/>
<organism evidence="1 2">
    <name type="scientific">Cryptosporangium arvum DSM 44712</name>
    <dbReference type="NCBI Taxonomy" id="927661"/>
    <lineage>
        <taxon>Bacteria</taxon>
        <taxon>Bacillati</taxon>
        <taxon>Actinomycetota</taxon>
        <taxon>Actinomycetes</taxon>
        <taxon>Cryptosporangiales</taxon>
        <taxon>Cryptosporangiaceae</taxon>
        <taxon>Cryptosporangium</taxon>
    </lineage>
</organism>
<dbReference type="HOGENOM" id="CLU_2521972_0_0_11"/>
<comment type="caution">
    <text evidence="1">The sequence shown here is derived from an EMBL/GenBank/DDBJ whole genome shotgun (WGS) entry which is preliminary data.</text>
</comment>
<dbReference type="EMBL" id="JFBT01000001">
    <property type="protein sequence ID" value="EXG82380.1"/>
    <property type="molecule type" value="Genomic_DNA"/>
</dbReference>
<evidence type="ECO:0000313" key="1">
    <source>
        <dbReference type="EMBL" id="EXG82380.1"/>
    </source>
</evidence>
<gene>
    <name evidence="1" type="ORF">CryarDRAFT_3558</name>
</gene>
<proteinExistence type="predicted"/>
<dbReference type="Proteomes" id="UP000021053">
    <property type="component" value="Unassembled WGS sequence"/>
</dbReference>
<evidence type="ECO:0000313" key="2">
    <source>
        <dbReference type="Proteomes" id="UP000021053"/>
    </source>
</evidence>
<reference evidence="1 2" key="1">
    <citation type="submission" date="2013-07" db="EMBL/GenBank/DDBJ databases">
        <authorList>
            <consortium name="DOE Joint Genome Institute"/>
            <person name="Eisen J."/>
            <person name="Huntemann M."/>
            <person name="Han J."/>
            <person name="Chen A."/>
            <person name="Kyrpides N."/>
            <person name="Mavromatis K."/>
            <person name="Markowitz V."/>
            <person name="Palaniappan K."/>
            <person name="Ivanova N."/>
            <person name="Schaumberg A."/>
            <person name="Pati A."/>
            <person name="Liolios K."/>
            <person name="Nordberg H.P."/>
            <person name="Cantor M.N."/>
            <person name="Hua S.X."/>
            <person name="Woyke T."/>
        </authorList>
    </citation>
    <scope>NUCLEOTIDE SEQUENCE [LARGE SCALE GENOMIC DNA]</scope>
    <source>
        <strain evidence="1 2">DSM 44712</strain>
    </source>
</reference>
<sequence>MPYLVAAVLAVGVLGLLNLLLTLGVVRTLRQVSAVPGPHDAVLPVGSTATDFFPSGASRVIAVVMGTREAAAAVLGELTPVPIP</sequence>
<name>A0A010YQB0_9ACTN</name>
<protein>
    <submittedName>
        <fullName evidence="1">Uncharacterized protein</fullName>
    </submittedName>
</protein>